<comment type="similarity">
    <text evidence="5">Belongs to the Gtf3 glucosyltransferase family.</text>
</comment>
<name>A0A0R2KBM6_LACAM</name>
<feature type="binding site" evidence="5">
    <location>
        <position position="182"/>
    </location>
    <ligand>
        <name>UDP</name>
        <dbReference type="ChEBI" id="CHEBI:58223"/>
    </ligand>
</feature>
<dbReference type="GO" id="GO:0000166">
    <property type="term" value="F:nucleotide binding"/>
    <property type="evidence" value="ECO:0007669"/>
    <property type="project" value="UniProtKB-KW"/>
</dbReference>
<keyword evidence="3 5" id="KW-0808">Transferase</keyword>
<dbReference type="HAMAP" id="MF_00841">
    <property type="entry name" value="Gtf3"/>
    <property type="match status" value="1"/>
</dbReference>
<protein>
    <recommendedName>
        <fullName evidence="5">Glucosyltransferase 3</fullName>
        <ecNumber evidence="5">2.4.1.-</ecNumber>
    </recommendedName>
</protein>
<evidence type="ECO:0000256" key="1">
    <source>
        <dbReference type="ARBA" id="ARBA00004922"/>
    </source>
</evidence>
<gene>
    <name evidence="5" type="primary">gtf3</name>
    <name evidence="8" type="ORF">IV44_GL001932</name>
</gene>
<dbReference type="PATRIC" id="fig|695563.3.peg.2012"/>
<feature type="domain" description="Glucosyltransferase 3-like N-terminal" evidence="6">
    <location>
        <begin position="2"/>
        <end position="155"/>
    </location>
</feature>
<dbReference type="EC" id="2.4.1.-" evidence="5"/>
<dbReference type="GO" id="GO:0035251">
    <property type="term" value="F:UDP-glucosyltransferase activity"/>
    <property type="evidence" value="ECO:0007669"/>
    <property type="project" value="InterPro"/>
</dbReference>
<dbReference type="Pfam" id="PF26334">
    <property type="entry name" value="Gtf3_N"/>
    <property type="match status" value="1"/>
</dbReference>
<dbReference type="InterPro" id="IPR058591">
    <property type="entry name" value="Gtf3_N"/>
</dbReference>
<keyword evidence="4 5" id="KW-0547">Nucleotide-binding</keyword>
<accession>A0A0R2KBM6</accession>
<sequence length="337" mass="38865">MTVHITDLNGMAYVSVAQIAQNMVTKIATNELNFDPFTIYFYAWKDEPVDVISARFDGIIAALQDGDTVVIQSPSWNTIEWDQKFIDRISIYRNIKKVIFVEDIPPLMFESNEYMLPQYIDYYNKADVLILASRKLYDYLRVHGLKQKKVVIQHMWDHISQVNPYIIPKNKKVINFAGDPKKFDFVKDWSSENVKLNVYSEPLEGVNNPNITFTGWQDDPVLINSLRKAGGFGLVWSEEPYWSKYMKMNASYKLSTYLAAGIPLIVNSDTPEKDTIVNKKLGIIADSIDEAVDKVEHMSDMRYNEMKDNIGEFAKLIRGGYFTKRALIEAVFKAQYE</sequence>
<dbReference type="Proteomes" id="UP000051529">
    <property type="component" value="Unassembled WGS sequence"/>
</dbReference>
<comment type="caution">
    <text evidence="5">Lacks conserved residue(s) required for the propagation of feature annotation.</text>
</comment>
<comment type="pathway">
    <text evidence="1 5">Protein modification; protein glycosylation.</text>
</comment>
<evidence type="ECO:0000256" key="5">
    <source>
        <dbReference type="HAMAP-Rule" id="MF_00841"/>
    </source>
</evidence>
<evidence type="ECO:0000259" key="7">
    <source>
        <dbReference type="Pfam" id="PF26337"/>
    </source>
</evidence>
<feature type="binding site" evidence="5">
    <location>
        <begin position="251"/>
        <end position="256"/>
    </location>
    <ligand>
        <name>UDP</name>
        <dbReference type="ChEBI" id="CHEBI:58223"/>
    </ligand>
</feature>
<comment type="subunit">
    <text evidence="5">Homotetramer; a dimer of dimers.</text>
</comment>
<proteinExistence type="inferred from homology"/>
<comment type="domain">
    <text evidence="5">Dimerizes via the C-terminus; dimerization is required for tetramer formation. Binds protein substrate via an exposed loop in the N-terminus.</text>
</comment>
<dbReference type="RefSeq" id="WP_056985924.1">
    <property type="nucleotide sequence ID" value="NZ_JQBQ01000088.1"/>
</dbReference>
<evidence type="ECO:0000313" key="8">
    <source>
        <dbReference type="EMBL" id="KRN83732.1"/>
    </source>
</evidence>
<dbReference type="PIRSF" id="PIRSF007023">
    <property type="entry name" value="UDP-Galf_transf"/>
    <property type="match status" value="1"/>
</dbReference>
<evidence type="ECO:0000313" key="9">
    <source>
        <dbReference type="Proteomes" id="UP000051529"/>
    </source>
</evidence>
<organism evidence="8 9">
    <name type="scientific">Lactobacillus amylovorus subsp. animalium DSM 16698</name>
    <dbReference type="NCBI Taxonomy" id="695563"/>
    <lineage>
        <taxon>Bacteria</taxon>
        <taxon>Bacillati</taxon>
        <taxon>Bacillota</taxon>
        <taxon>Bacilli</taxon>
        <taxon>Lactobacillales</taxon>
        <taxon>Lactobacillaceae</taxon>
        <taxon>Lactobacillus</taxon>
        <taxon>Lactobacillus amylovorus subsp. animalium</taxon>
    </lineage>
</organism>
<dbReference type="EMBL" id="JQBQ01000088">
    <property type="protein sequence ID" value="KRN83732.1"/>
    <property type="molecule type" value="Genomic_DNA"/>
</dbReference>
<keyword evidence="2 5" id="KW-0328">Glycosyltransferase</keyword>
<dbReference type="InterPro" id="IPR058592">
    <property type="entry name" value="Gtf3_C"/>
</dbReference>
<comment type="function">
    <text evidence="5">Required for polymorphic O-glycosylation of the serine-rich repeat protein in this bacteria. Catalyzes the second step in glycosylation by transferring a sugar from a UDP-activated sugar to the terminal GlcNAc moiety of the 3-O-(N-acetyl-alpha-D-glucosaminyl)-L-seryl-[protein] resulting from the first glycosylation step.</text>
</comment>
<reference evidence="8 9" key="1">
    <citation type="journal article" date="2015" name="Genome Announc.">
        <title>Expanding the biotechnology potential of lactobacilli through comparative genomics of 213 strains and associated genera.</title>
        <authorList>
            <person name="Sun Z."/>
            <person name="Harris H.M."/>
            <person name="McCann A."/>
            <person name="Guo C."/>
            <person name="Argimon S."/>
            <person name="Zhang W."/>
            <person name="Yang X."/>
            <person name="Jeffery I.B."/>
            <person name="Cooney J.C."/>
            <person name="Kagawa T.F."/>
            <person name="Liu W."/>
            <person name="Song Y."/>
            <person name="Salvetti E."/>
            <person name="Wrobel A."/>
            <person name="Rasinkangas P."/>
            <person name="Parkhill J."/>
            <person name="Rea M.C."/>
            <person name="O'Sullivan O."/>
            <person name="Ritari J."/>
            <person name="Douillard F.P."/>
            <person name="Paul Ross R."/>
            <person name="Yang R."/>
            <person name="Briner A.E."/>
            <person name="Felis G.E."/>
            <person name="de Vos W.M."/>
            <person name="Barrangou R."/>
            <person name="Klaenhammer T.R."/>
            <person name="Caufield P.W."/>
            <person name="Cui Y."/>
            <person name="Zhang H."/>
            <person name="O'Toole P.W."/>
        </authorList>
    </citation>
    <scope>NUCLEOTIDE SEQUENCE [LARGE SCALE GENOMIC DNA]</scope>
    <source>
        <strain evidence="8 9">DSM 16698</strain>
    </source>
</reference>
<dbReference type="InterPro" id="IPR043676">
    <property type="entry name" value="Gtf3"/>
</dbReference>
<dbReference type="Gene3D" id="3.40.50.2000">
    <property type="entry name" value="Glycogen Phosphorylase B"/>
    <property type="match status" value="2"/>
</dbReference>
<evidence type="ECO:0000256" key="3">
    <source>
        <dbReference type="ARBA" id="ARBA00022679"/>
    </source>
</evidence>
<dbReference type="UniPathway" id="UPA00378"/>
<dbReference type="SUPFAM" id="SSF53756">
    <property type="entry name" value="UDP-Glycosyltransferase/glycogen phosphorylase"/>
    <property type="match status" value="1"/>
</dbReference>
<evidence type="ECO:0000256" key="4">
    <source>
        <dbReference type="ARBA" id="ARBA00022741"/>
    </source>
</evidence>
<dbReference type="AlphaFoldDB" id="A0A0R2KBM6"/>
<evidence type="ECO:0000256" key="2">
    <source>
        <dbReference type="ARBA" id="ARBA00022676"/>
    </source>
</evidence>
<comment type="caution">
    <text evidence="8">The sequence shown here is derived from an EMBL/GenBank/DDBJ whole genome shotgun (WGS) entry which is preliminary data.</text>
</comment>
<feature type="domain" description="Glucosyltransferase 3-like C-terminal" evidence="7">
    <location>
        <begin position="174"/>
        <end position="330"/>
    </location>
</feature>
<dbReference type="Pfam" id="PF26337">
    <property type="entry name" value="Gtf3_C"/>
    <property type="match status" value="1"/>
</dbReference>
<evidence type="ECO:0000259" key="6">
    <source>
        <dbReference type="Pfam" id="PF26334"/>
    </source>
</evidence>